<evidence type="ECO:0000256" key="4">
    <source>
        <dbReference type="ARBA" id="ARBA00023163"/>
    </source>
</evidence>
<comment type="caution">
    <text evidence="8">The sequence shown here is derived from an EMBL/GenBank/DDBJ whole genome shotgun (WGS) entry which is preliminary data.</text>
</comment>
<comment type="similarity">
    <text evidence="5 6">Belongs to the Rho family.</text>
</comment>
<dbReference type="Gene3D" id="1.10.720.10">
    <property type="match status" value="1"/>
</dbReference>
<dbReference type="InterPro" id="IPR011129">
    <property type="entry name" value="CSD"/>
</dbReference>
<evidence type="ECO:0000256" key="1">
    <source>
        <dbReference type="ARBA" id="ARBA00022801"/>
    </source>
</evidence>
<keyword evidence="5" id="KW-0067">ATP-binding</keyword>
<dbReference type="PANTHER" id="PTHR46425:SF1">
    <property type="entry name" value="TRANSCRIPTION TERMINATION FACTOR RHO"/>
    <property type="match status" value="1"/>
</dbReference>
<dbReference type="Pfam" id="PF07498">
    <property type="entry name" value="Rho_N"/>
    <property type="match status" value="1"/>
</dbReference>
<dbReference type="InterPro" id="IPR011112">
    <property type="entry name" value="Rho-like_N"/>
</dbReference>
<evidence type="ECO:0000256" key="2">
    <source>
        <dbReference type="ARBA" id="ARBA00022806"/>
    </source>
</evidence>
<evidence type="ECO:0000313" key="8">
    <source>
        <dbReference type="EMBL" id="CCJ34731.1"/>
    </source>
</evidence>
<dbReference type="EMBL" id="CAKP01000145">
    <property type="protein sequence ID" value="CCJ34731.1"/>
    <property type="molecule type" value="Genomic_DNA"/>
</dbReference>
<dbReference type="Pfam" id="PF00006">
    <property type="entry name" value="ATP-synt_ab"/>
    <property type="match status" value="1"/>
</dbReference>
<accession>I7KWW6</accession>
<name>I7KWW6_9CLOT</name>
<dbReference type="GO" id="GO:0008186">
    <property type="term" value="F:ATP-dependent activity, acting on RNA"/>
    <property type="evidence" value="ECO:0007669"/>
    <property type="project" value="InterPro"/>
</dbReference>
<comment type="caution">
    <text evidence="5">Lacks conserved residue(s) required for the propagation of feature annotation.</text>
</comment>
<dbReference type="STRING" id="857293.CAAU_2648"/>
<feature type="binding site" evidence="5">
    <location>
        <begin position="206"/>
        <end position="211"/>
    </location>
    <ligand>
        <name>ATP</name>
        <dbReference type="ChEBI" id="CHEBI:30616"/>
    </ligand>
</feature>
<feature type="binding site" evidence="5">
    <location>
        <begin position="218"/>
        <end position="223"/>
    </location>
    <ligand>
        <name>ATP</name>
        <dbReference type="ChEBI" id="CHEBI:30616"/>
    </ligand>
</feature>
<dbReference type="PROSITE" id="PS51856">
    <property type="entry name" value="RHO_RNA_BD"/>
    <property type="match status" value="1"/>
</dbReference>
<dbReference type="NCBIfam" id="NF006886">
    <property type="entry name" value="PRK09376.1"/>
    <property type="match status" value="1"/>
</dbReference>
<evidence type="ECO:0000256" key="3">
    <source>
        <dbReference type="ARBA" id="ARBA00023015"/>
    </source>
</evidence>
<feature type="binding site" evidence="5">
    <location>
        <position position="249"/>
    </location>
    <ligand>
        <name>ATP</name>
        <dbReference type="ChEBI" id="CHEBI:30616"/>
    </ligand>
</feature>
<keyword evidence="2 5" id="KW-0347">Helicase</keyword>
<dbReference type="Pfam" id="PF07497">
    <property type="entry name" value="Rho_RNA_bind"/>
    <property type="match status" value="1"/>
</dbReference>
<dbReference type="SUPFAM" id="SSF50249">
    <property type="entry name" value="Nucleic acid-binding proteins"/>
    <property type="match status" value="1"/>
</dbReference>
<keyword evidence="4 5" id="KW-0804">Transcription</keyword>
<sequence length="303" mass="34900">MDFEELKGKTLDELRELGKELGIKSVTRLRKSELIEEILKLQEENNDEKDIKEDIPVIIPEVEKELEEIKLHDIDVDKRNKLQELLVDSDTVEGIFELIENQSYGFLRLDNYQQGPRDVYVSPSQIRKFNLRTGDKVKGKARIPNETEKYRALLYLQEINGLPPEKIQGRKAFENLTPIYPTKRLTLETSGNELATRLIDILAPIGRGQRGLIVAPPKAGKTVLLKKIANAITRNHPDVELIVLLIDERPEEVTDMQRSIQGEVVYSTFDEEPENHTRVAELVLERAKRLVELKKMWLFCLIA</sequence>
<keyword evidence="5" id="KW-0806">Transcription termination</keyword>
<keyword evidence="3 5" id="KW-0805">Transcription regulation</keyword>
<evidence type="ECO:0000313" key="9">
    <source>
        <dbReference type="Proteomes" id="UP000007652"/>
    </source>
</evidence>
<dbReference type="InterPro" id="IPR027417">
    <property type="entry name" value="P-loop_NTPase"/>
</dbReference>
<protein>
    <recommendedName>
        <fullName evidence="5">Transcription termination factor Rho</fullName>
        <ecNumber evidence="5">3.6.4.-</ecNumber>
    </recommendedName>
    <alternativeName>
        <fullName evidence="5">ATP-dependent helicase Rho</fullName>
    </alternativeName>
</protein>
<gene>
    <name evidence="5" type="primary">rho</name>
    <name evidence="8" type="ORF">CAAU_2648</name>
</gene>
<proteinExistence type="inferred from homology"/>
<evidence type="ECO:0000256" key="6">
    <source>
        <dbReference type="PROSITE-ProRule" id="PRU01203"/>
    </source>
</evidence>
<dbReference type="InterPro" id="IPR036269">
    <property type="entry name" value="Rho_N_sf"/>
</dbReference>
<comment type="subunit">
    <text evidence="5">Homohexamer. The homohexamer assembles into an open ring structure.</text>
</comment>
<keyword evidence="9" id="KW-1185">Reference proteome</keyword>
<dbReference type="PANTHER" id="PTHR46425">
    <property type="entry name" value="TRANSCRIPTION TERMINATION FACTOR RHO"/>
    <property type="match status" value="1"/>
</dbReference>
<dbReference type="eggNOG" id="COG1158">
    <property type="taxonomic scope" value="Bacteria"/>
</dbReference>
<dbReference type="InterPro" id="IPR004665">
    <property type="entry name" value="Term_rho"/>
</dbReference>
<comment type="function">
    <text evidence="5">Facilitates transcription termination by a mechanism that involves Rho binding to the nascent RNA, activation of Rho's RNA-dependent ATPase activity, and release of the mRNA from the DNA template.</text>
</comment>
<keyword evidence="5 6" id="KW-0694">RNA-binding</keyword>
<dbReference type="CDD" id="cd04459">
    <property type="entry name" value="Rho_CSD"/>
    <property type="match status" value="1"/>
</dbReference>
<evidence type="ECO:0000256" key="5">
    <source>
        <dbReference type="HAMAP-Rule" id="MF_01884"/>
    </source>
</evidence>
<reference evidence="8 9" key="1">
    <citation type="journal article" date="2011" name="J. Bacteriol.">
        <title>Draft genome sequence of Caloramator australicus strain RC3T, a thermoanaerobe from the Great Artesian Basin of Australia.</title>
        <authorList>
            <person name="Ogg C.D."/>
            <person name="Patel B.K.C."/>
        </authorList>
    </citation>
    <scope>NUCLEOTIDE SEQUENCE [LARGE SCALE GENOMIC DNA]</scope>
    <source>
        <strain evidence="8 9">RC3</strain>
    </source>
</reference>
<evidence type="ECO:0000259" key="7">
    <source>
        <dbReference type="PROSITE" id="PS51856"/>
    </source>
</evidence>
<keyword evidence="5" id="KW-0547">Nucleotide-binding</keyword>
<dbReference type="SMART" id="SM00959">
    <property type="entry name" value="Rho_N"/>
    <property type="match status" value="1"/>
</dbReference>
<dbReference type="GO" id="GO:0016787">
    <property type="term" value="F:hydrolase activity"/>
    <property type="evidence" value="ECO:0007669"/>
    <property type="project" value="UniProtKB-KW"/>
</dbReference>
<keyword evidence="1 5" id="KW-0378">Hydrolase</keyword>
<dbReference type="InterPro" id="IPR012340">
    <property type="entry name" value="NA-bd_OB-fold"/>
</dbReference>
<dbReference type="Proteomes" id="UP000007652">
    <property type="component" value="Unassembled WGS sequence"/>
</dbReference>
<dbReference type="SUPFAM" id="SSF68912">
    <property type="entry name" value="Rho N-terminal domain-like"/>
    <property type="match status" value="1"/>
</dbReference>
<organism evidence="8 9">
    <name type="scientific">Caloramator australicus RC3</name>
    <dbReference type="NCBI Taxonomy" id="857293"/>
    <lineage>
        <taxon>Bacteria</taxon>
        <taxon>Bacillati</taxon>
        <taxon>Bacillota</taxon>
        <taxon>Clostridia</taxon>
        <taxon>Eubacteriales</taxon>
        <taxon>Clostridiaceae</taxon>
        <taxon>Caloramator</taxon>
    </lineage>
</organism>
<dbReference type="GO" id="GO:0003723">
    <property type="term" value="F:RNA binding"/>
    <property type="evidence" value="ECO:0007669"/>
    <property type="project" value="UniProtKB-UniRule"/>
</dbReference>
<dbReference type="GO" id="GO:0006353">
    <property type="term" value="P:DNA-templated transcription termination"/>
    <property type="evidence" value="ECO:0007669"/>
    <property type="project" value="UniProtKB-UniRule"/>
</dbReference>
<dbReference type="InterPro" id="IPR011113">
    <property type="entry name" value="Rho_RNA-bd"/>
</dbReference>
<dbReference type="SUPFAM" id="SSF52540">
    <property type="entry name" value="P-loop containing nucleoside triphosphate hydrolases"/>
    <property type="match status" value="1"/>
</dbReference>
<dbReference type="HAMAP" id="MF_01884">
    <property type="entry name" value="Rho"/>
    <property type="match status" value="1"/>
</dbReference>
<dbReference type="AlphaFoldDB" id="I7KWW6"/>
<dbReference type="Gene3D" id="2.40.50.140">
    <property type="entry name" value="Nucleic acid-binding proteins"/>
    <property type="match status" value="1"/>
</dbReference>
<dbReference type="Gene3D" id="3.40.50.300">
    <property type="entry name" value="P-loop containing nucleotide triphosphate hydrolases"/>
    <property type="match status" value="1"/>
</dbReference>
<dbReference type="GO" id="GO:0004386">
    <property type="term" value="F:helicase activity"/>
    <property type="evidence" value="ECO:0007669"/>
    <property type="project" value="UniProtKB-UniRule"/>
</dbReference>
<dbReference type="GO" id="GO:0005524">
    <property type="term" value="F:ATP binding"/>
    <property type="evidence" value="ECO:0007669"/>
    <property type="project" value="UniProtKB-UniRule"/>
</dbReference>
<dbReference type="SMART" id="SM00357">
    <property type="entry name" value="CSP"/>
    <property type="match status" value="1"/>
</dbReference>
<dbReference type="InterPro" id="IPR000194">
    <property type="entry name" value="ATPase_F1/V1/A1_a/bsu_nucl-bd"/>
</dbReference>
<dbReference type="EC" id="3.6.4.-" evidence="5"/>
<feature type="domain" description="Rho RNA-BD" evidence="7">
    <location>
        <begin position="89"/>
        <end position="163"/>
    </location>
</feature>